<dbReference type="AlphaFoldDB" id="A0A9P6AVH7"/>
<comment type="caution">
    <text evidence="2">The sequence shown here is derived from an EMBL/GenBank/DDBJ whole genome shotgun (WGS) entry which is preliminary data.</text>
</comment>
<dbReference type="EMBL" id="MU128986">
    <property type="protein sequence ID" value="KAF9512432.1"/>
    <property type="molecule type" value="Genomic_DNA"/>
</dbReference>
<name>A0A9P6AVH7_9AGAM</name>
<dbReference type="Proteomes" id="UP000886523">
    <property type="component" value="Unassembled WGS sequence"/>
</dbReference>
<proteinExistence type="predicted"/>
<feature type="transmembrane region" description="Helical" evidence="1">
    <location>
        <begin position="75"/>
        <end position="98"/>
    </location>
</feature>
<evidence type="ECO:0000256" key="1">
    <source>
        <dbReference type="SAM" id="Phobius"/>
    </source>
</evidence>
<protein>
    <submittedName>
        <fullName evidence="2">Uncharacterized protein</fullName>
    </submittedName>
</protein>
<reference evidence="2" key="1">
    <citation type="journal article" date="2020" name="Nat. Commun.">
        <title>Large-scale genome sequencing of mycorrhizal fungi provides insights into the early evolution of symbiotic traits.</title>
        <authorList>
            <person name="Miyauchi S."/>
            <person name="Kiss E."/>
            <person name="Kuo A."/>
            <person name="Drula E."/>
            <person name="Kohler A."/>
            <person name="Sanchez-Garcia M."/>
            <person name="Morin E."/>
            <person name="Andreopoulos B."/>
            <person name="Barry K.W."/>
            <person name="Bonito G."/>
            <person name="Buee M."/>
            <person name="Carver A."/>
            <person name="Chen C."/>
            <person name="Cichocki N."/>
            <person name="Clum A."/>
            <person name="Culley D."/>
            <person name="Crous P.W."/>
            <person name="Fauchery L."/>
            <person name="Girlanda M."/>
            <person name="Hayes R.D."/>
            <person name="Keri Z."/>
            <person name="LaButti K."/>
            <person name="Lipzen A."/>
            <person name="Lombard V."/>
            <person name="Magnuson J."/>
            <person name="Maillard F."/>
            <person name="Murat C."/>
            <person name="Nolan M."/>
            <person name="Ohm R.A."/>
            <person name="Pangilinan J."/>
            <person name="Pereira M.F."/>
            <person name="Perotto S."/>
            <person name="Peter M."/>
            <person name="Pfister S."/>
            <person name="Riley R."/>
            <person name="Sitrit Y."/>
            <person name="Stielow J.B."/>
            <person name="Szollosi G."/>
            <person name="Zifcakova L."/>
            <person name="Stursova M."/>
            <person name="Spatafora J.W."/>
            <person name="Tedersoo L."/>
            <person name="Vaario L.M."/>
            <person name="Yamada A."/>
            <person name="Yan M."/>
            <person name="Wang P."/>
            <person name="Xu J."/>
            <person name="Bruns T."/>
            <person name="Baldrian P."/>
            <person name="Vilgalys R."/>
            <person name="Dunand C."/>
            <person name="Henrissat B."/>
            <person name="Grigoriev I.V."/>
            <person name="Hibbett D."/>
            <person name="Nagy L.G."/>
            <person name="Martin F.M."/>
        </authorList>
    </citation>
    <scope>NUCLEOTIDE SEQUENCE</scope>
    <source>
        <strain evidence="2">UP504</strain>
    </source>
</reference>
<keyword evidence="1" id="KW-0812">Transmembrane</keyword>
<keyword evidence="1" id="KW-0472">Membrane</keyword>
<evidence type="ECO:0000313" key="3">
    <source>
        <dbReference type="Proteomes" id="UP000886523"/>
    </source>
</evidence>
<keyword evidence="1" id="KW-1133">Transmembrane helix</keyword>
<accession>A0A9P6AVH7</accession>
<gene>
    <name evidence="2" type="ORF">BS47DRAFT_1056861</name>
</gene>
<sequence>MASSLCRGRRPLLVGIGSHTIVLPQRFTFPRLFLLLVRRWLSNGELCPQSPPPLINNTASRIQFVPKTSKHTVHLGGILLLVLCMVISSPVYTFLFSFSTRDNSRLRLPSLPSHPIVCMHVGAHETLGLERQLVSSSWNAEHGEHGARILSLEPSIPIFSSRSIPQLLANGCLDTLCDFWLPRHYSW</sequence>
<keyword evidence="3" id="KW-1185">Reference proteome</keyword>
<evidence type="ECO:0000313" key="2">
    <source>
        <dbReference type="EMBL" id="KAF9512432.1"/>
    </source>
</evidence>
<organism evidence="2 3">
    <name type="scientific">Hydnum rufescens UP504</name>
    <dbReference type="NCBI Taxonomy" id="1448309"/>
    <lineage>
        <taxon>Eukaryota</taxon>
        <taxon>Fungi</taxon>
        <taxon>Dikarya</taxon>
        <taxon>Basidiomycota</taxon>
        <taxon>Agaricomycotina</taxon>
        <taxon>Agaricomycetes</taxon>
        <taxon>Cantharellales</taxon>
        <taxon>Hydnaceae</taxon>
        <taxon>Hydnum</taxon>
    </lineage>
</organism>